<dbReference type="EMBL" id="GAMC01017086">
    <property type="protein sequence ID" value="JAB89469.1"/>
    <property type="molecule type" value="mRNA"/>
</dbReference>
<evidence type="ECO:0000313" key="3">
    <source>
        <dbReference type="EMBL" id="JAB89469.1"/>
    </source>
</evidence>
<dbReference type="OrthoDB" id="28894at2759"/>
<feature type="region of interest" description="Disordered" evidence="1">
    <location>
        <begin position="19"/>
        <end position="40"/>
    </location>
</feature>
<reference evidence="3" key="2">
    <citation type="journal article" date="2014" name="BMC Genomics">
        <title>A genomic perspective to assessing quality of mass-reared SIT flies used in Mediterranean fruit fly (Ceratitis capitata) eradication in California.</title>
        <authorList>
            <person name="Calla B."/>
            <person name="Hall B."/>
            <person name="Hou S."/>
            <person name="Geib S.M."/>
        </authorList>
    </citation>
    <scope>NUCLEOTIDE SEQUENCE</scope>
</reference>
<proteinExistence type="evidence at transcript level"/>
<organism evidence="3">
    <name type="scientific">Ceratitis capitata</name>
    <name type="common">Mediterranean fruit fly</name>
    <name type="synonym">Tephritis capitata</name>
    <dbReference type="NCBI Taxonomy" id="7213"/>
    <lineage>
        <taxon>Eukaryota</taxon>
        <taxon>Metazoa</taxon>
        <taxon>Ecdysozoa</taxon>
        <taxon>Arthropoda</taxon>
        <taxon>Hexapoda</taxon>
        <taxon>Insecta</taxon>
        <taxon>Pterygota</taxon>
        <taxon>Neoptera</taxon>
        <taxon>Endopterygota</taxon>
        <taxon>Diptera</taxon>
        <taxon>Brachycera</taxon>
        <taxon>Muscomorpha</taxon>
        <taxon>Tephritoidea</taxon>
        <taxon>Tephritidae</taxon>
        <taxon>Ceratitis</taxon>
        <taxon>Ceratitis</taxon>
    </lineage>
</organism>
<evidence type="ECO:0000256" key="2">
    <source>
        <dbReference type="SAM" id="Phobius"/>
    </source>
</evidence>
<evidence type="ECO:0000256" key="1">
    <source>
        <dbReference type="SAM" id="MobiDB-lite"/>
    </source>
</evidence>
<name>W8BIP9_CERCA</name>
<reference evidence="3" key="1">
    <citation type="submission" date="2013-07" db="EMBL/GenBank/DDBJ databases">
        <authorList>
            <person name="Geib S."/>
        </authorList>
    </citation>
    <scope>NUCLEOTIDE SEQUENCE</scope>
</reference>
<dbReference type="AlphaFoldDB" id="W8BIP9"/>
<keyword evidence="2" id="KW-0812">Transmembrane</keyword>
<feature type="transmembrane region" description="Helical" evidence="2">
    <location>
        <begin position="106"/>
        <end position="125"/>
    </location>
</feature>
<accession>W8BIP9</accession>
<dbReference type="EMBL" id="GAMC01017088">
    <property type="protein sequence ID" value="JAB89467.1"/>
    <property type="molecule type" value="mRNA"/>
</dbReference>
<sequence length="176" mass="18336">MLAIKECLIREGVLNLTSTSSANHGNGNGNGTTLAVAGGENQPGDGGGDYAAIAAADAGVAAKTGSLYHNNKYNDFNVVSNNLRAISANYTVNNDSNRYRSYYDRLAAATTTAIATSTVAVLVAINSCPLFHPSAISVSVAAIALACRINYKNNNTVMAVTHKIIVPLCQSTRRAQ</sequence>
<feature type="transmembrane region" description="Helical" evidence="2">
    <location>
        <begin position="131"/>
        <end position="151"/>
    </location>
</feature>
<protein>
    <submittedName>
        <fullName evidence="3">Uncharacterized protein</fullName>
    </submittedName>
</protein>
<keyword evidence="2" id="KW-1133">Transmembrane helix</keyword>
<keyword evidence="2" id="KW-0472">Membrane</keyword>